<feature type="region of interest" description="Disordered" evidence="1">
    <location>
        <begin position="1"/>
        <end position="104"/>
    </location>
</feature>
<feature type="compositionally biased region" description="Polar residues" evidence="1">
    <location>
        <begin position="287"/>
        <end position="311"/>
    </location>
</feature>
<dbReference type="AlphaFoldDB" id="A0AAV9PXS9"/>
<sequence length="330" mass="35208">MGEKMGEINMSPGDKLIIGRGPNGNPELRHVAYEYESAGSTSANANANADADADAQQRGDSEHPSKLIKLEDGQGRAPRRVDAYTSSQDGQEKKKDGPRPKEAGVNKLTIIASKELEHIRAGMVGSANENVQLRHQLAMLEKKLADAEYHARLYWECGIEWARQELQWMEEREGLRARVRVLQQRMLAEKSVHKGGGTAGRSESAGSVVAGKMESAGDGGDVCGNERHFFQPAARHAGMVVENGQNVPDPGLGDGLAASRREEKVEMDMVSSIATQCEAVAGNVTATATSPGNSSPASKTKETVQMLSKASPSDAVAGNVTETNAGTARF</sequence>
<name>A0AAV9PXS9_9PEZI</name>
<proteinExistence type="predicted"/>
<comment type="caution">
    <text evidence="2">The sequence shown here is derived from an EMBL/GenBank/DDBJ whole genome shotgun (WGS) entry which is preliminary data.</text>
</comment>
<dbReference type="EMBL" id="JAXLQG010000021">
    <property type="protein sequence ID" value="KAK5529819.1"/>
    <property type="molecule type" value="Genomic_DNA"/>
</dbReference>
<feature type="compositionally biased region" description="Basic and acidic residues" evidence="1">
    <location>
        <begin position="55"/>
        <end position="82"/>
    </location>
</feature>
<gene>
    <name evidence="2" type="ORF">LTR25_009599</name>
</gene>
<feature type="region of interest" description="Disordered" evidence="1">
    <location>
        <begin position="287"/>
        <end position="330"/>
    </location>
</feature>
<keyword evidence="3" id="KW-1185">Reference proteome</keyword>
<reference evidence="2 3" key="1">
    <citation type="submission" date="2023-06" db="EMBL/GenBank/DDBJ databases">
        <title>Black Yeasts Isolated from many extreme environments.</title>
        <authorList>
            <person name="Coleine C."/>
            <person name="Stajich J.E."/>
            <person name="Selbmann L."/>
        </authorList>
    </citation>
    <scope>NUCLEOTIDE SEQUENCE [LARGE SCALE GENOMIC DNA]</scope>
    <source>
        <strain evidence="2 3">CCFEE 5887</strain>
    </source>
</reference>
<feature type="compositionally biased region" description="Basic and acidic residues" evidence="1">
    <location>
        <begin position="90"/>
        <end position="104"/>
    </location>
</feature>
<evidence type="ECO:0000313" key="2">
    <source>
        <dbReference type="EMBL" id="KAK5529819.1"/>
    </source>
</evidence>
<organism evidence="2 3">
    <name type="scientific">Vermiconidia calcicola</name>
    <dbReference type="NCBI Taxonomy" id="1690605"/>
    <lineage>
        <taxon>Eukaryota</taxon>
        <taxon>Fungi</taxon>
        <taxon>Dikarya</taxon>
        <taxon>Ascomycota</taxon>
        <taxon>Pezizomycotina</taxon>
        <taxon>Dothideomycetes</taxon>
        <taxon>Dothideomycetidae</taxon>
        <taxon>Mycosphaerellales</taxon>
        <taxon>Extremaceae</taxon>
        <taxon>Vermiconidia</taxon>
    </lineage>
</organism>
<feature type="compositionally biased region" description="Polar residues" evidence="1">
    <location>
        <begin position="320"/>
        <end position="330"/>
    </location>
</feature>
<protein>
    <submittedName>
        <fullName evidence="2">Uncharacterized protein</fullName>
    </submittedName>
</protein>
<dbReference type="Proteomes" id="UP001345827">
    <property type="component" value="Unassembled WGS sequence"/>
</dbReference>
<evidence type="ECO:0000256" key="1">
    <source>
        <dbReference type="SAM" id="MobiDB-lite"/>
    </source>
</evidence>
<accession>A0AAV9PXS9</accession>
<evidence type="ECO:0000313" key="3">
    <source>
        <dbReference type="Proteomes" id="UP001345827"/>
    </source>
</evidence>